<evidence type="ECO:0000256" key="1">
    <source>
        <dbReference type="SAM" id="MobiDB-lite"/>
    </source>
</evidence>
<protein>
    <recommendedName>
        <fullName evidence="4">EF-hand domain-containing protein</fullName>
    </recommendedName>
</protein>
<dbReference type="PhylomeDB" id="A0A0G4FEX6"/>
<feature type="region of interest" description="Disordered" evidence="1">
    <location>
        <begin position="589"/>
        <end position="611"/>
    </location>
</feature>
<organism evidence="2 3">
    <name type="scientific">Vitrella brassicaformis (strain CCMP3155)</name>
    <dbReference type="NCBI Taxonomy" id="1169540"/>
    <lineage>
        <taxon>Eukaryota</taxon>
        <taxon>Sar</taxon>
        <taxon>Alveolata</taxon>
        <taxon>Colpodellida</taxon>
        <taxon>Vitrellaceae</taxon>
        <taxon>Vitrella</taxon>
    </lineage>
</organism>
<accession>A0A0G4FEX6</accession>
<dbReference type="InterPro" id="IPR011992">
    <property type="entry name" value="EF-hand-dom_pair"/>
</dbReference>
<proteinExistence type="predicted"/>
<evidence type="ECO:0008006" key="4">
    <source>
        <dbReference type="Google" id="ProtNLM"/>
    </source>
</evidence>
<dbReference type="SUPFAM" id="SSF47473">
    <property type="entry name" value="EF-hand"/>
    <property type="match status" value="1"/>
</dbReference>
<dbReference type="AlphaFoldDB" id="A0A0G4FEX6"/>
<evidence type="ECO:0000313" key="2">
    <source>
        <dbReference type="EMBL" id="CEM11795.1"/>
    </source>
</evidence>
<dbReference type="Proteomes" id="UP000041254">
    <property type="component" value="Unassembled WGS sequence"/>
</dbReference>
<feature type="region of interest" description="Disordered" evidence="1">
    <location>
        <begin position="209"/>
        <end position="230"/>
    </location>
</feature>
<gene>
    <name evidence="2" type="ORF">Vbra_9119</name>
</gene>
<feature type="region of interest" description="Disordered" evidence="1">
    <location>
        <begin position="414"/>
        <end position="433"/>
    </location>
</feature>
<sequence>MDLSPRERLHRFKTHPSSIATVLCSALKEHDKHHRGLVSASAFSRTLHNLGLKFGSAEVDGIMEQCVVTEDGYVHYKPLLDAVRPEKPMAARSSARDAISPVYLDEADVFDRTSPPLQGCAPPDLDMTHPAAIRFLVAAKSPDIRKIFAVWDRGAIDDATFRAKVEELGVPVTQEFDRLLTIYGPSRALSYGKVMAALQINDVTERKTRSNAADVVGQPSPPRYRPQTSFKDPITWQNDTYFQNLKSGRRIYNKAMLQPSPRVPYGVKDQSPIPSAADHEAVTKRVADFVDGVISAIVFRTELQRLGVTVTPPLEQLIRQHDLHQSVPFRDFMRVLTKPGAEIEGGEASAAGLEPGEGAGPGGAKLMPASAPTKIDPSQMPACGGKTPKNAFDSTENILSWGVRGEGEEVGVTAPRTTKGEGYRPPPFAIDQGQQQVGEEGGCATTGRRHALHHYRPPPFAIEGHDGLPQAPGTSSPPPGSAGKEWTSRAMQNYGDIIGWTAQPTRPDIVSAPTRALDDKAKAPRGQYVWQRSSDIISWGNEDPGVFSRGRRRFLPLGEECPFGTDADVARRDVPPAAAAAASDLERLGAEVGEEANDIGDGQGGAVVESA</sequence>
<dbReference type="Gene3D" id="1.10.238.10">
    <property type="entry name" value="EF-hand"/>
    <property type="match status" value="1"/>
</dbReference>
<feature type="region of interest" description="Disordered" evidence="1">
    <location>
        <begin position="462"/>
        <end position="486"/>
    </location>
</feature>
<dbReference type="VEuPathDB" id="CryptoDB:Vbra_9119"/>
<dbReference type="FunCoup" id="A0A0G4FEX6">
    <property type="interactions" value="1"/>
</dbReference>
<dbReference type="OrthoDB" id="390748at2759"/>
<dbReference type="EMBL" id="CDMY01000425">
    <property type="protein sequence ID" value="CEM11795.1"/>
    <property type="molecule type" value="Genomic_DNA"/>
</dbReference>
<reference evidence="2 3" key="1">
    <citation type="submission" date="2014-11" db="EMBL/GenBank/DDBJ databases">
        <authorList>
            <person name="Zhu J."/>
            <person name="Qi W."/>
            <person name="Song R."/>
        </authorList>
    </citation>
    <scope>NUCLEOTIDE SEQUENCE [LARGE SCALE GENOMIC DNA]</scope>
</reference>
<keyword evidence="3" id="KW-1185">Reference proteome</keyword>
<dbReference type="InParanoid" id="A0A0G4FEX6"/>
<name>A0A0G4FEX6_VITBC</name>
<evidence type="ECO:0000313" key="3">
    <source>
        <dbReference type="Proteomes" id="UP000041254"/>
    </source>
</evidence>